<dbReference type="AlphaFoldDB" id="T0KPL5"/>
<name>T0KPL5_COLGC</name>
<organism evidence="1 2">
    <name type="scientific">Colletotrichum gloeosporioides (strain Cg-14)</name>
    <name type="common">Anthracnose fungus</name>
    <name type="synonym">Glomerella cingulata</name>
    <dbReference type="NCBI Taxonomy" id="1237896"/>
    <lineage>
        <taxon>Eukaryota</taxon>
        <taxon>Fungi</taxon>
        <taxon>Dikarya</taxon>
        <taxon>Ascomycota</taxon>
        <taxon>Pezizomycotina</taxon>
        <taxon>Sordariomycetes</taxon>
        <taxon>Hypocreomycetidae</taxon>
        <taxon>Glomerellales</taxon>
        <taxon>Glomerellaceae</taxon>
        <taxon>Colletotrichum</taxon>
        <taxon>Colletotrichum gloeosporioides species complex</taxon>
    </lineage>
</organism>
<protein>
    <submittedName>
        <fullName evidence="1">Uncharacterized protein</fullName>
    </submittedName>
</protein>
<comment type="caution">
    <text evidence="1">The sequence shown here is derived from an EMBL/GenBank/DDBJ whole genome shotgun (WGS) entry which is preliminary data.</text>
</comment>
<dbReference type="HOGENOM" id="CLU_3430928_0_0_1"/>
<evidence type="ECO:0000313" key="1">
    <source>
        <dbReference type="EMBL" id="EQB54443.1"/>
    </source>
</evidence>
<gene>
    <name evidence="1" type="ORF">CGLO_05731</name>
</gene>
<sequence length="18" mass="2211">MGREKMFSLKLKCKVHFK</sequence>
<evidence type="ECO:0000313" key="2">
    <source>
        <dbReference type="Proteomes" id="UP000015530"/>
    </source>
</evidence>
<dbReference type="Proteomes" id="UP000015530">
    <property type="component" value="Unassembled WGS sequence"/>
</dbReference>
<dbReference type="EMBL" id="AMYD01001139">
    <property type="protein sequence ID" value="EQB54443.1"/>
    <property type="molecule type" value="Genomic_DNA"/>
</dbReference>
<proteinExistence type="predicted"/>
<accession>T0KPL5</accession>
<reference evidence="2" key="1">
    <citation type="journal article" date="2013" name="Mol. Plant Microbe Interact.">
        <title>Global aspects of pacC regulation of pathogenicity genes in Colletotrichum gloeosporioides as revealed by transcriptome analysis.</title>
        <authorList>
            <person name="Alkan N."/>
            <person name="Meng X."/>
            <person name="Friedlander G."/>
            <person name="Reuveni E."/>
            <person name="Sukno S."/>
            <person name="Sherman A."/>
            <person name="Thon M."/>
            <person name="Fluhr R."/>
            <person name="Prusky D."/>
        </authorList>
    </citation>
    <scope>NUCLEOTIDE SEQUENCE [LARGE SCALE GENOMIC DNA]</scope>
    <source>
        <strain evidence="2">Cg-14</strain>
    </source>
</reference>